<feature type="coiled-coil region" evidence="1">
    <location>
        <begin position="1"/>
        <end position="52"/>
    </location>
</feature>
<evidence type="ECO:0000256" key="1">
    <source>
        <dbReference type="SAM" id="Coils"/>
    </source>
</evidence>
<dbReference type="EMBL" id="DXGE01000031">
    <property type="protein sequence ID" value="HIW86263.1"/>
    <property type="molecule type" value="Genomic_DNA"/>
</dbReference>
<proteinExistence type="predicted"/>
<reference evidence="2" key="2">
    <citation type="submission" date="2021-04" db="EMBL/GenBank/DDBJ databases">
        <authorList>
            <person name="Gilroy R."/>
        </authorList>
    </citation>
    <scope>NUCLEOTIDE SEQUENCE</scope>
    <source>
        <strain evidence="2">421</strain>
    </source>
</reference>
<protein>
    <submittedName>
        <fullName evidence="2">Uncharacterized protein</fullName>
    </submittedName>
</protein>
<keyword evidence="1" id="KW-0175">Coiled coil</keyword>
<comment type="caution">
    <text evidence="2">The sequence shown here is derived from an EMBL/GenBank/DDBJ whole genome shotgun (WGS) entry which is preliminary data.</text>
</comment>
<organism evidence="2 3">
    <name type="scientific">Candidatus Eubacterium faecipullorum</name>
    <dbReference type="NCBI Taxonomy" id="2838571"/>
    <lineage>
        <taxon>Bacteria</taxon>
        <taxon>Bacillati</taxon>
        <taxon>Bacillota</taxon>
        <taxon>Clostridia</taxon>
        <taxon>Eubacteriales</taxon>
        <taxon>Eubacteriaceae</taxon>
        <taxon>Eubacterium</taxon>
    </lineage>
</organism>
<evidence type="ECO:0000313" key="2">
    <source>
        <dbReference type="EMBL" id="HIW86263.1"/>
    </source>
</evidence>
<dbReference type="AlphaFoldDB" id="A0A9D1UG96"/>
<dbReference type="Proteomes" id="UP000824205">
    <property type="component" value="Unassembled WGS sequence"/>
</dbReference>
<sequence length="158" mass="18065">MEDVTLEINKINQKITEIRGNITGANYRISQYQDKINELNKENEELRKFKNVVNVDYVNYKDIISQKKKYAESSNDIKNLRCSKVYSETMLDRLKGIRPSSTNALFFAILAALTSKIDANCSKITSLNGLITSEQIMIGDFDGAIRSYKTQINLLKQK</sequence>
<evidence type="ECO:0000313" key="3">
    <source>
        <dbReference type="Proteomes" id="UP000824205"/>
    </source>
</evidence>
<accession>A0A9D1UG96</accession>
<gene>
    <name evidence="2" type="ORF">IAA48_07190</name>
</gene>
<name>A0A9D1UG96_9FIRM</name>
<reference evidence="2" key="1">
    <citation type="journal article" date="2021" name="PeerJ">
        <title>Extensive microbial diversity within the chicken gut microbiome revealed by metagenomics and culture.</title>
        <authorList>
            <person name="Gilroy R."/>
            <person name="Ravi A."/>
            <person name="Getino M."/>
            <person name="Pursley I."/>
            <person name="Horton D.L."/>
            <person name="Alikhan N.F."/>
            <person name="Baker D."/>
            <person name="Gharbi K."/>
            <person name="Hall N."/>
            <person name="Watson M."/>
            <person name="Adriaenssens E.M."/>
            <person name="Foster-Nyarko E."/>
            <person name="Jarju S."/>
            <person name="Secka A."/>
            <person name="Antonio M."/>
            <person name="Oren A."/>
            <person name="Chaudhuri R.R."/>
            <person name="La Ragione R."/>
            <person name="Hildebrand F."/>
            <person name="Pallen M.J."/>
        </authorList>
    </citation>
    <scope>NUCLEOTIDE SEQUENCE</scope>
    <source>
        <strain evidence="2">421</strain>
    </source>
</reference>